<evidence type="ECO:0000313" key="4">
    <source>
        <dbReference type="Proteomes" id="UP000032076"/>
    </source>
</evidence>
<protein>
    <recommendedName>
        <fullName evidence="2">HTH cro/C1-type domain-containing protein</fullName>
    </recommendedName>
</protein>
<evidence type="ECO:0000259" key="2">
    <source>
        <dbReference type="PROSITE" id="PS50943"/>
    </source>
</evidence>
<dbReference type="InterPro" id="IPR019734">
    <property type="entry name" value="TPR_rpt"/>
</dbReference>
<feature type="domain" description="HTH cro/C1-type" evidence="2">
    <location>
        <begin position="9"/>
        <end position="62"/>
    </location>
</feature>
<dbReference type="SMART" id="SM00028">
    <property type="entry name" value="TPR"/>
    <property type="match status" value="3"/>
</dbReference>
<feature type="repeat" description="TPR" evidence="1">
    <location>
        <begin position="270"/>
        <end position="303"/>
    </location>
</feature>
<dbReference type="CDD" id="cd00093">
    <property type="entry name" value="HTH_XRE"/>
    <property type="match status" value="1"/>
</dbReference>
<dbReference type="InterPro" id="IPR001387">
    <property type="entry name" value="Cro/C1-type_HTH"/>
</dbReference>
<organism evidence="3 4">
    <name type="scientific">Caldibacillus thermoamylovorans</name>
    <dbReference type="NCBI Taxonomy" id="35841"/>
    <lineage>
        <taxon>Bacteria</taxon>
        <taxon>Bacillati</taxon>
        <taxon>Bacillota</taxon>
        <taxon>Bacilli</taxon>
        <taxon>Bacillales</taxon>
        <taxon>Bacillaceae</taxon>
        <taxon>Caldibacillus</taxon>
    </lineage>
</organism>
<dbReference type="Pfam" id="PF00515">
    <property type="entry name" value="TPR_1"/>
    <property type="match status" value="1"/>
</dbReference>
<dbReference type="Proteomes" id="UP000032076">
    <property type="component" value="Unassembled WGS sequence"/>
</dbReference>
<keyword evidence="1" id="KW-0802">TPR repeat</keyword>
<reference evidence="3 4" key="1">
    <citation type="submission" date="2015-01" db="EMBL/GenBank/DDBJ databases">
        <title>Draft Genome Sequences of Four Bacillus thermoamylovorans Strains, Isolated From Food Products.</title>
        <authorList>
            <person name="Krawcyk A.O."/>
            <person name="Berendsen E.M."/>
            <person name="Eijlander R.T."/>
            <person name="de Jong A."/>
            <person name="Wells-Bennik M."/>
            <person name="Kuipers O.P."/>
        </authorList>
    </citation>
    <scope>NUCLEOTIDE SEQUENCE [LARGE SCALE GENOMIC DNA]</scope>
    <source>
        <strain evidence="3 4">B4167</strain>
    </source>
</reference>
<dbReference type="Pfam" id="PF01381">
    <property type="entry name" value="HTH_3"/>
    <property type="match status" value="1"/>
</dbReference>
<dbReference type="SMART" id="SM00530">
    <property type="entry name" value="HTH_XRE"/>
    <property type="match status" value="1"/>
</dbReference>
<dbReference type="Gene3D" id="1.10.260.40">
    <property type="entry name" value="lambda repressor-like DNA-binding domains"/>
    <property type="match status" value="1"/>
</dbReference>
<dbReference type="SUPFAM" id="SSF48452">
    <property type="entry name" value="TPR-like"/>
    <property type="match status" value="1"/>
</dbReference>
<sequence>MNNNLGSFLKLKRIEKNIRQDDLCRGICTPSYLSRIENNHVVADEEIYILLFERLGIAYDQLLESIEHIDEKIEKWYDSLLNKEEYEVNIEELKGLSIIGGSSTSIKFEIVYCRYLLEHDDLTEVSKVLKNLKQIIKVANNRTFFLYTNVLLLYYIKTNKFSEAVEAGVELLQLVGYENLANRFELGIFYYNFSLSLKNIYCYEEALIYIEKALKVFKDEYLLERALACHIILGTCYNNSRKWDDAIATFRLAERILIYLPKEDQNKYLYIISNNLGNCYEYQGKYNEAINYYLEAIKYVNDDNKSKIQLNLIRTYYLKGDIESARLWLKTKQAEEDSRLSEKYQIQLKIFETITDDNLTIDNIINIQKSSINYFLSIKDWKLTVRYSELFANIYESYSHYKQANLLYKLALQTNQNRRE</sequence>
<evidence type="ECO:0000256" key="1">
    <source>
        <dbReference type="PROSITE-ProRule" id="PRU00339"/>
    </source>
</evidence>
<dbReference type="Gene3D" id="1.25.40.10">
    <property type="entry name" value="Tetratricopeptide repeat domain"/>
    <property type="match status" value="1"/>
</dbReference>
<dbReference type="InterPro" id="IPR010982">
    <property type="entry name" value="Lambda_DNA-bd_dom_sf"/>
</dbReference>
<dbReference type="PROSITE" id="PS50005">
    <property type="entry name" value="TPR"/>
    <property type="match status" value="1"/>
</dbReference>
<dbReference type="InterPro" id="IPR011990">
    <property type="entry name" value="TPR-like_helical_dom_sf"/>
</dbReference>
<dbReference type="SUPFAM" id="SSF47413">
    <property type="entry name" value="lambda repressor-like DNA-binding domains"/>
    <property type="match status" value="1"/>
</dbReference>
<name>A0ABD4A352_9BACI</name>
<dbReference type="AlphaFoldDB" id="A0ABD4A352"/>
<comment type="caution">
    <text evidence="3">The sequence shown here is derived from an EMBL/GenBank/DDBJ whole genome shotgun (WGS) entry which is preliminary data.</text>
</comment>
<dbReference type="RefSeq" id="WP_041848350.1">
    <property type="nucleotide sequence ID" value="NZ_JXLS01000102.1"/>
</dbReference>
<evidence type="ECO:0000313" key="3">
    <source>
        <dbReference type="EMBL" id="KIO71304.1"/>
    </source>
</evidence>
<dbReference type="PROSITE" id="PS50943">
    <property type="entry name" value="HTH_CROC1"/>
    <property type="match status" value="1"/>
</dbReference>
<proteinExistence type="predicted"/>
<gene>
    <name evidence="3" type="ORF">B4167_0258</name>
</gene>
<dbReference type="EMBL" id="JXLU01000131">
    <property type="protein sequence ID" value="KIO71304.1"/>
    <property type="molecule type" value="Genomic_DNA"/>
</dbReference>
<accession>A0ABD4A352</accession>